<accession>A0A1I2PXA4</accession>
<protein>
    <submittedName>
        <fullName evidence="1">Uncharacterized protein</fullName>
    </submittedName>
</protein>
<organism evidence="1 2">
    <name type="scientific">Neptunomonas qingdaonensis</name>
    <dbReference type="NCBI Taxonomy" id="1045558"/>
    <lineage>
        <taxon>Bacteria</taxon>
        <taxon>Pseudomonadati</taxon>
        <taxon>Pseudomonadota</taxon>
        <taxon>Gammaproteobacteria</taxon>
        <taxon>Oceanospirillales</taxon>
        <taxon>Oceanospirillaceae</taxon>
        <taxon>Neptunomonas</taxon>
    </lineage>
</organism>
<evidence type="ECO:0000313" key="1">
    <source>
        <dbReference type="EMBL" id="SFG20895.1"/>
    </source>
</evidence>
<dbReference type="RefSeq" id="WP_090726410.1">
    <property type="nucleotide sequence ID" value="NZ_FOOU01000004.1"/>
</dbReference>
<keyword evidence="2" id="KW-1185">Reference proteome</keyword>
<sequence>MKIDLATQRYKEGIFSSATVRRSPNNLNEWFIMLIDNDNLSFIIADGDDSIITSTDLESIFDTLKKIGFSSAEVVFK</sequence>
<name>A0A1I2PXA4_9GAMM</name>
<dbReference type="STRING" id="1045558.SAMN05216175_104128"/>
<gene>
    <name evidence="1" type="ORF">SAMN05216175_104128</name>
</gene>
<reference evidence="2" key="1">
    <citation type="submission" date="2016-10" db="EMBL/GenBank/DDBJ databases">
        <authorList>
            <person name="Varghese N."/>
            <person name="Submissions S."/>
        </authorList>
    </citation>
    <scope>NUCLEOTIDE SEQUENCE [LARGE SCALE GENOMIC DNA]</scope>
    <source>
        <strain evidence="2">CGMCC 1.10971</strain>
    </source>
</reference>
<dbReference type="EMBL" id="FOOU01000004">
    <property type="protein sequence ID" value="SFG20895.1"/>
    <property type="molecule type" value="Genomic_DNA"/>
</dbReference>
<dbReference type="AlphaFoldDB" id="A0A1I2PXA4"/>
<proteinExistence type="predicted"/>
<dbReference type="OrthoDB" id="6941664at2"/>
<dbReference type="Proteomes" id="UP000198623">
    <property type="component" value="Unassembled WGS sequence"/>
</dbReference>
<evidence type="ECO:0000313" key="2">
    <source>
        <dbReference type="Proteomes" id="UP000198623"/>
    </source>
</evidence>